<feature type="compositionally biased region" description="Polar residues" evidence="1">
    <location>
        <begin position="1"/>
        <end position="17"/>
    </location>
</feature>
<protein>
    <submittedName>
        <fullName evidence="2">Uncharacterized protein</fullName>
    </submittedName>
</protein>
<dbReference type="Proteomes" id="UP000298468">
    <property type="component" value="Unassembled WGS sequence"/>
</dbReference>
<accession>A0A4R9BX29</accession>
<evidence type="ECO:0000256" key="1">
    <source>
        <dbReference type="SAM" id="MobiDB-lite"/>
    </source>
</evidence>
<proteinExistence type="predicted"/>
<reference evidence="2 3" key="1">
    <citation type="submission" date="2019-03" db="EMBL/GenBank/DDBJ databases">
        <title>Genomics of glacier-inhabiting Cryobacterium strains.</title>
        <authorList>
            <person name="Liu Q."/>
            <person name="Xin Y.-H."/>
        </authorList>
    </citation>
    <scope>NUCLEOTIDE SEQUENCE [LARGE SCALE GENOMIC DNA]</scope>
    <source>
        <strain evidence="2 3">Sr59</strain>
    </source>
</reference>
<keyword evidence="3" id="KW-1185">Reference proteome</keyword>
<comment type="caution">
    <text evidence="2">The sequence shown here is derived from an EMBL/GenBank/DDBJ whole genome shotgun (WGS) entry which is preliminary data.</text>
</comment>
<gene>
    <name evidence="2" type="ORF">E3T61_04615</name>
</gene>
<evidence type="ECO:0000313" key="3">
    <source>
        <dbReference type="Proteomes" id="UP000298468"/>
    </source>
</evidence>
<dbReference type="OrthoDB" id="5118726at2"/>
<organism evidence="2 3">
    <name type="scientific">Cryobacterium lactosi</name>
    <dbReference type="NCBI Taxonomy" id="1259202"/>
    <lineage>
        <taxon>Bacteria</taxon>
        <taxon>Bacillati</taxon>
        <taxon>Actinomycetota</taxon>
        <taxon>Actinomycetes</taxon>
        <taxon>Micrococcales</taxon>
        <taxon>Microbacteriaceae</taxon>
        <taxon>Cryobacterium</taxon>
    </lineage>
</organism>
<sequence>MSNNTQDEPVQDQNSTTENDKVAGILQQQEADLAGHDEAQVLAALRQRFADGGHEVADDVVAEHARRIAGMEPNRFSQE</sequence>
<feature type="region of interest" description="Disordered" evidence="1">
    <location>
        <begin position="1"/>
        <end position="23"/>
    </location>
</feature>
<dbReference type="AlphaFoldDB" id="A0A4R9BX29"/>
<name>A0A4R9BX29_9MICO</name>
<evidence type="ECO:0000313" key="2">
    <source>
        <dbReference type="EMBL" id="TFD93380.1"/>
    </source>
</evidence>
<dbReference type="RefSeq" id="WP_134639720.1">
    <property type="nucleotide sequence ID" value="NZ_SOHM01000008.1"/>
</dbReference>
<dbReference type="EMBL" id="SOHM01000008">
    <property type="protein sequence ID" value="TFD93380.1"/>
    <property type="molecule type" value="Genomic_DNA"/>
</dbReference>